<reference evidence="1 2" key="1">
    <citation type="submission" date="2022-11" db="EMBL/GenBank/DDBJ databases">
        <title>Deinococcus ZS9-10, Low Temperature and Draught-tolerating, UV-resistant Bacteria from Continental Antarctica.</title>
        <authorList>
            <person name="Cheng L."/>
        </authorList>
    </citation>
    <scope>NUCLEOTIDE SEQUENCE [LARGE SCALE GENOMIC DNA]</scope>
    <source>
        <strain evidence="1 2">ZS9-10</strain>
    </source>
</reference>
<sequence length="142" mass="15506">MQAESIDAAPQNIQLEFLHPNGQAVIFRELGEDFIKANNMDLSWLDGPVRVAIAGKPSQAGNTFYEFSVTGLSLPDGLQTLLRIEGNLLPFEKELKSKSGNPTRKARTEVIIGGHLYIAQGSDYPSKRGMSFASARQDVLEG</sequence>
<evidence type="ECO:0000313" key="2">
    <source>
        <dbReference type="Proteomes" id="UP001276150"/>
    </source>
</evidence>
<name>A0ABU4DW89_9DEIO</name>
<comment type="caution">
    <text evidence="1">The sequence shown here is derived from an EMBL/GenBank/DDBJ whole genome shotgun (WGS) entry which is preliminary data.</text>
</comment>
<dbReference type="Proteomes" id="UP001276150">
    <property type="component" value="Unassembled WGS sequence"/>
</dbReference>
<dbReference type="EMBL" id="JAPMIV010000057">
    <property type="protein sequence ID" value="MDV6376319.1"/>
    <property type="molecule type" value="Genomic_DNA"/>
</dbReference>
<accession>A0ABU4DW89</accession>
<keyword evidence="2" id="KW-1185">Reference proteome</keyword>
<proteinExistence type="predicted"/>
<dbReference type="RefSeq" id="WP_317641676.1">
    <property type="nucleotide sequence ID" value="NZ_JAPMIV010000057.1"/>
</dbReference>
<protein>
    <submittedName>
        <fullName evidence="1">Uncharacterized protein</fullName>
    </submittedName>
</protein>
<gene>
    <name evidence="1" type="ORF">ORD21_17120</name>
</gene>
<evidence type="ECO:0000313" key="1">
    <source>
        <dbReference type="EMBL" id="MDV6376319.1"/>
    </source>
</evidence>
<organism evidence="1 2">
    <name type="scientific">Deinococcus arenicola</name>
    <dbReference type="NCBI Taxonomy" id="2994950"/>
    <lineage>
        <taxon>Bacteria</taxon>
        <taxon>Thermotogati</taxon>
        <taxon>Deinococcota</taxon>
        <taxon>Deinococci</taxon>
        <taxon>Deinococcales</taxon>
        <taxon>Deinococcaceae</taxon>
        <taxon>Deinococcus</taxon>
    </lineage>
</organism>